<dbReference type="Proteomes" id="UP000377595">
    <property type="component" value="Unassembled WGS sequence"/>
</dbReference>
<feature type="domain" description="Hydantoinase/oxoprolinase N-terminal" evidence="3">
    <location>
        <begin position="4"/>
        <end position="184"/>
    </location>
</feature>
<gene>
    <name evidence="4" type="ORF">Aple_099850</name>
</gene>
<reference evidence="4 5" key="1">
    <citation type="submission" date="2019-10" db="EMBL/GenBank/DDBJ databases">
        <title>Whole genome shotgun sequence of Acrocarpospora pleiomorpha NBRC 16267.</title>
        <authorList>
            <person name="Ichikawa N."/>
            <person name="Kimura A."/>
            <person name="Kitahashi Y."/>
            <person name="Komaki H."/>
            <person name="Oguchi A."/>
        </authorList>
    </citation>
    <scope>NUCLEOTIDE SEQUENCE [LARGE SCALE GENOMIC DNA]</scope>
    <source>
        <strain evidence="4 5">NBRC 16267</strain>
    </source>
</reference>
<protein>
    <recommendedName>
        <fullName evidence="6">5-oxoprolinase</fullName>
    </recommendedName>
</protein>
<dbReference type="EMBL" id="BLAF01000109">
    <property type="protein sequence ID" value="GES27086.1"/>
    <property type="molecule type" value="Genomic_DNA"/>
</dbReference>
<sequence>MVLHVGIDVGGTFTDAVAIADGRAVHGKAFSTPDVTTGILAALSILHERVGLNEGEFYPAIDRFVLGSTIVTNTVDEQKYARVGVLTTQGFRDTLRIARSARTDERDAHKLTPPPDIVDRRLIVEVPERVDAHGSVLVPLSPDAVRASVEEVLAAGAESIAVCLLWSFRNDAHERAIADYLREHHPEVPYSLSSALTPVYREYERMVTTALDAAVKPIVATHFQHLAHELAARGLRSRVQIMQVHGGFLSVEETARAPISMFNSGPVGGVTGARLLGMRLGRRRVLTADMGGTSLDAAAIIDDELRVLPRAEIGGLPTSLTAVDIETIGAGGGSLGWIDGRGVLRVGPHSAGSVPGPACYDPGGERPAVTDAALVMGLINPDYYLGGTVPLSVDRARAAIRRHLAEPLGLSEDAAAHGMYRLATSQMANALRKITVNRGHDPREFTLVGFGGACGLFAAAIAAETGVGEVIIPRDAAVFSAYGLLHADSVFAAVQTSPWTMDRPAEALEKEFAALEQRAGDWFDAEGIPADRRAVFREADMKFVGQIFEVTTRLPEEPFREGDKEGLRRRFVADYEAEFGTGTAWTEAEVLLVNSRVRAVGRTETQTVTEALGQERHTATTREVIEPLSGQRRHVEVHRGFGALGKAEGPCLIEEPDTTVYVPPDAGIEITDGGHFLIRRLVTPPHRDGGQAQYHRPTSPRVRDDRRPQ</sequence>
<evidence type="ECO:0000259" key="2">
    <source>
        <dbReference type="Pfam" id="PF01968"/>
    </source>
</evidence>
<dbReference type="InterPro" id="IPR045079">
    <property type="entry name" value="Oxoprolinase-like"/>
</dbReference>
<name>A0A5M3Y1L1_9ACTN</name>
<accession>A0A5M3Y1L1</accession>
<dbReference type="PANTHER" id="PTHR11365">
    <property type="entry name" value="5-OXOPROLINASE RELATED"/>
    <property type="match status" value="1"/>
</dbReference>
<feature type="domain" description="Hydantoinase A/oxoprolinase" evidence="2">
    <location>
        <begin position="205"/>
        <end position="490"/>
    </location>
</feature>
<dbReference type="Pfam" id="PF05378">
    <property type="entry name" value="Hydant_A_N"/>
    <property type="match status" value="1"/>
</dbReference>
<keyword evidence="5" id="KW-1185">Reference proteome</keyword>
<dbReference type="GO" id="GO:0017168">
    <property type="term" value="F:5-oxoprolinase (ATP-hydrolyzing) activity"/>
    <property type="evidence" value="ECO:0007669"/>
    <property type="project" value="TreeGrafter"/>
</dbReference>
<dbReference type="GO" id="GO:0005829">
    <property type="term" value="C:cytosol"/>
    <property type="evidence" value="ECO:0007669"/>
    <property type="project" value="TreeGrafter"/>
</dbReference>
<comment type="caution">
    <text evidence="4">The sequence shown here is derived from an EMBL/GenBank/DDBJ whole genome shotgun (WGS) entry which is preliminary data.</text>
</comment>
<dbReference type="Pfam" id="PF01968">
    <property type="entry name" value="Hydantoinase_A"/>
    <property type="match status" value="1"/>
</dbReference>
<dbReference type="AlphaFoldDB" id="A0A5M3Y1L1"/>
<dbReference type="PANTHER" id="PTHR11365:SF23">
    <property type="entry name" value="HYPOTHETICAL 5-OXOPROLINASE (EUROFUNG)-RELATED"/>
    <property type="match status" value="1"/>
</dbReference>
<organism evidence="4 5">
    <name type="scientific">Acrocarpospora pleiomorpha</name>
    <dbReference type="NCBI Taxonomy" id="90975"/>
    <lineage>
        <taxon>Bacteria</taxon>
        <taxon>Bacillati</taxon>
        <taxon>Actinomycetota</taxon>
        <taxon>Actinomycetes</taxon>
        <taxon>Streptosporangiales</taxon>
        <taxon>Streptosporangiaceae</taxon>
        <taxon>Acrocarpospora</taxon>
    </lineage>
</organism>
<evidence type="ECO:0000313" key="5">
    <source>
        <dbReference type="Proteomes" id="UP000377595"/>
    </source>
</evidence>
<dbReference type="GO" id="GO:0006749">
    <property type="term" value="P:glutathione metabolic process"/>
    <property type="evidence" value="ECO:0007669"/>
    <property type="project" value="TreeGrafter"/>
</dbReference>
<evidence type="ECO:0000259" key="3">
    <source>
        <dbReference type="Pfam" id="PF05378"/>
    </source>
</evidence>
<feature type="region of interest" description="Disordered" evidence="1">
    <location>
        <begin position="684"/>
        <end position="709"/>
    </location>
</feature>
<evidence type="ECO:0008006" key="6">
    <source>
        <dbReference type="Google" id="ProtNLM"/>
    </source>
</evidence>
<dbReference type="InterPro" id="IPR002821">
    <property type="entry name" value="Hydantoinase_A"/>
</dbReference>
<proteinExistence type="predicted"/>
<dbReference type="RefSeq" id="WP_155351759.1">
    <property type="nucleotide sequence ID" value="NZ_BLAF01000109.1"/>
</dbReference>
<dbReference type="OrthoDB" id="9768323at2"/>
<dbReference type="InterPro" id="IPR008040">
    <property type="entry name" value="Hydant_A_N"/>
</dbReference>
<evidence type="ECO:0000313" key="4">
    <source>
        <dbReference type="EMBL" id="GES27086.1"/>
    </source>
</evidence>
<evidence type="ECO:0000256" key="1">
    <source>
        <dbReference type="SAM" id="MobiDB-lite"/>
    </source>
</evidence>